<protein>
    <submittedName>
        <fullName evidence="3">ABC transporter substrate-binding protein</fullName>
    </submittedName>
</protein>
<dbReference type="InterPro" id="IPR027024">
    <property type="entry name" value="UCP027386_ABC_sbc_TM0202"/>
</dbReference>
<evidence type="ECO:0000256" key="1">
    <source>
        <dbReference type="SAM" id="SignalP"/>
    </source>
</evidence>
<dbReference type="Pfam" id="PF09084">
    <property type="entry name" value="NMT1"/>
    <property type="match status" value="1"/>
</dbReference>
<accession>A0ABR7DFK4</accession>
<dbReference type="PROSITE" id="PS51257">
    <property type="entry name" value="PROKAR_LIPOPROTEIN"/>
    <property type="match status" value="1"/>
</dbReference>
<feature type="domain" description="SsuA/THI5-like" evidence="2">
    <location>
        <begin position="72"/>
        <end position="180"/>
    </location>
</feature>
<feature type="signal peptide" evidence="1">
    <location>
        <begin position="1"/>
        <end position="22"/>
    </location>
</feature>
<organism evidence="3 4">
    <name type="scientific">Clostridium hominis</name>
    <dbReference type="NCBI Taxonomy" id="2763036"/>
    <lineage>
        <taxon>Bacteria</taxon>
        <taxon>Bacillati</taxon>
        <taxon>Bacillota</taxon>
        <taxon>Clostridia</taxon>
        <taxon>Eubacteriales</taxon>
        <taxon>Clostridiaceae</taxon>
        <taxon>Clostridium</taxon>
    </lineage>
</organism>
<dbReference type="PANTHER" id="PTHR30024">
    <property type="entry name" value="ALIPHATIC SULFONATES-BINDING PROTEIN-RELATED"/>
    <property type="match status" value="1"/>
</dbReference>
<proteinExistence type="predicted"/>
<dbReference type="Gene3D" id="3.40.190.10">
    <property type="entry name" value="Periplasmic binding protein-like II"/>
    <property type="match status" value="2"/>
</dbReference>
<dbReference type="EMBL" id="JACOOO010000036">
    <property type="protein sequence ID" value="MBC5630212.1"/>
    <property type="molecule type" value="Genomic_DNA"/>
</dbReference>
<name>A0ABR7DFK4_9CLOT</name>
<evidence type="ECO:0000313" key="4">
    <source>
        <dbReference type="Proteomes" id="UP000596929"/>
    </source>
</evidence>
<gene>
    <name evidence="3" type="ORF">H8S20_15225</name>
</gene>
<feature type="chain" id="PRO_5046775382" evidence="1">
    <location>
        <begin position="23"/>
        <end position="321"/>
    </location>
</feature>
<dbReference type="RefSeq" id="WP_186860622.1">
    <property type="nucleotide sequence ID" value="NZ_JACOOO010000036.1"/>
</dbReference>
<evidence type="ECO:0000259" key="2">
    <source>
        <dbReference type="Pfam" id="PF09084"/>
    </source>
</evidence>
<dbReference type="Proteomes" id="UP000596929">
    <property type="component" value="Unassembled WGS sequence"/>
</dbReference>
<sequence>MKKIITCIISTLLIFMVGCSNTKETYEEKEVRLITPDGLPSIAISKAMEDNKNIKHITINYDVQKTSDLLVSELMKGEAELAIIPSNLALQAYKKGLDYKIVGTIGWGSLYLVSENNISDLSELKGKEIYNTGKGLTPDIIFKDILKNNNISEEEINFSYVGAASELAPLLVAGKPEYAIVPEPVLSTVISKNPNLNIILNLNEEWAKYNNVKEGYPQSTLVIKEEFLNEIKDSGVYEQLINTFKEAEEFAKNNPQEIASICEKLGITFNKDVINESMKNSNLGFTDINDCMDEYNVYFNTIDTEAKGEKDEYKPLFVEKQ</sequence>
<reference evidence="3 4" key="1">
    <citation type="submission" date="2020-08" db="EMBL/GenBank/DDBJ databases">
        <title>Genome public.</title>
        <authorList>
            <person name="Liu C."/>
            <person name="Sun Q."/>
        </authorList>
    </citation>
    <scope>NUCLEOTIDE SEQUENCE [LARGE SCALE GENOMIC DNA]</scope>
    <source>
        <strain evidence="3 4">NSJ-6</strain>
    </source>
</reference>
<evidence type="ECO:0000313" key="3">
    <source>
        <dbReference type="EMBL" id="MBC5630212.1"/>
    </source>
</evidence>
<keyword evidence="1" id="KW-0732">Signal</keyword>
<dbReference type="SUPFAM" id="SSF53850">
    <property type="entry name" value="Periplasmic binding protein-like II"/>
    <property type="match status" value="1"/>
</dbReference>
<keyword evidence="4" id="KW-1185">Reference proteome</keyword>
<comment type="caution">
    <text evidence="3">The sequence shown here is derived from an EMBL/GenBank/DDBJ whole genome shotgun (WGS) entry which is preliminary data.</text>
</comment>
<dbReference type="InterPro" id="IPR015168">
    <property type="entry name" value="SsuA/THI5"/>
</dbReference>
<dbReference type="PANTHER" id="PTHR30024:SF46">
    <property type="entry name" value="ABC TRANSPORTER, SUBSTRATE-BINDING LIPOPROTEIN"/>
    <property type="match status" value="1"/>
</dbReference>
<dbReference type="PIRSF" id="PIRSF027386">
    <property type="entry name" value="UCP027386_ABC_sbc_TM0202"/>
    <property type="match status" value="1"/>
</dbReference>